<name>A0A212DDQ2_CEREH</name>
<evidence type="ECO:0000313" key="3">
    <source>
        <dbReference type="Proteomes" id="UP000242450"/>
    </source>
</evidence>
<keyword evidence="3" id="KW-1185">Reference proteome</keyword>
<feature type="region of interest" description="Disordered" evidence="1">
    <location>
        <begin position="27"/>
        <end position="130"/>
    </location>
</feature>
<proteinExistence type="predicted"/>
<reference evidence="2 3" key="1">
    <citation type="journal article" date="2018" name="Mol. Genet. Genomics">
        <title>The red deer Cervus elaphus genome CerEla1.0: sequencing, annotating, genes, and chromosomes.</title>
        <authorList>
            <person name="Bana N.A."/>
            <person name="Nyiri A."/>
            <person name="Nagy J."/>
            <person name="Frank K."/>
            <person name="Nagy T."/>
            <person name="Steger V."/>
            <person name="Schiller M."/>
            <person name="Lakatos P."/>
            <person name="Sugar L."/>
            <person name="Horn P."/>
            <person name="Barta E."/>
            <person name="Orosz L."/>
        </authorList>
    </citation>
    <scope>NUCLEOTIDE SEQUENCE [LARGE SCALE GENOMIC DNA]</scope>
    <source>
        <strain evidence="2">Hungarian</strain>
    </source>
</reference>
<gene>
    <name evidence="2" type="ORF">Celaphus_00004877</name>
</gene>
<comment type="caution">
    <text evidence="2">The sequence shown here is derived from an EMBL/GenBank/DDBJ whole genome shotgun (WGS) entry which is preliminary data.</text>
</comment>
<dbReference type="EMBL" id="MKHE01000004">
    <property type="protein sequence ID" value="OWK16375.1"/>
    <property type="molecule type" value="Genomic_DNA"/>
</dbReference>
<dbReference type="AlphaFoldDB" id="A0A212DDQ2"/>
<evidence type="ECO:0000313" key="2">
    <source>
        <dbReference type="EMBL" id="OWK16375.1"/>
    </source>
</evidence>
<accession>A0A212DDQ2</accession>
<evidence type="ECO:0000256" key="1">
    <source>
        <dbReference type="SAM" id="MobiDB-lite"/>
    </source>
</evidence>
<feature type="compositionally biased region" description="Polar residues" evidence="1">
    <location>
        <begin position="30"/>
        <end position="39"/>
    </location>
</feature>
<sequence length="130" mass="13658">MPCGGPVTTLGAGKWAGALSPAVARLRSGAQEQVRNEGSSRPAVSGDTSPRDLGTAAAQPLPPEPPGQPGGHSAFLFWSRNQMPTVLRACQDPQGDRHRLSWRGRSGRRMKLPNAGARTQGEVAGRTDPL</sequence>
<dbReference type="Proteomes" id="UP000242450">
    <property type="component" value="Chromosome 4"/>
</dbReference>
<feature type="compositionally biased region" description="Basic residues" evidence="1">
    <location>
        <begin position="100"/>
        <end position="111"/>
    </location>
</feature>
<organism evidence="2 3">
    <name type="scientific">Cervus elaphus hippelaphus</name>
    <name type="common">European red deer</name>
    <dbReference type="NCBI Taxonomy" id="46360"/>
    <lineage>
        <taxon>Eukaryota</taxon>
        <taxon>Metazoa</taxon>
        <taxon>Chordata</taxon>
        <taxon>Craniata</taxon>
        <taxon>Vertebrata</taxon>
        <taxon>Euteleostomi</taxon>
        <taxon>Mammalia</taxon>
        <taxon>Eutheria</taxon>
        <taxon>Laurasiatheria</taxon>
        <taxon>Artiodactyla</taxon>
        <taxon>Ruminantia</taxon>
        <taxon>Pecora</taxon>
        <taxon>Cervidae</taxon>
        <taxon>Cervinae</taxon>
        <taxon>Cervus</taxon>
    </lineage>
</organism>
<protein>
    <submittedName>
        <fullName evidence="2">Uncharacterized protein</fullName>
    </submittedName>
</protein>